<evidence type="ECO:0000313" key="9">
    <source>
        <dbReference type="EMBL" id="SFG36693.1"/>
    </source>
</evidence>
<accession>A0A1I2R9F9</accession>
<comment type="similarity">
    <text evidence="2">Belongs to the auxin efflux carrier (TC 2.A.69) family.</text>
</comment>
<dbReference type="InterPro" id="IPR004776">
    <property type="entry name" value="Mem_transp_PIN-like"/>
</dbReference>
<evidence type="ECO:0000256" key="1">
    <source>
        <dbReference type="ARBA" id="ARBA00004651"/>
    </source>
</evidence>
<keyword evidence="4" id="KW-1003">Cell membrane</keyword>
<dbReference type="EMBL" id="FOPI01000015">
    <property type="protein sequence ID" value="SFG36693.1"/>
    <property type="molecule type" value="Genomic_DNA"/>
</dbReference>
<feature type="transmembrane region" description="Helical" evidence="8">
    <location>
        <begin position="6"/>
        <end position="25"/>
    </location>
</feature>
<feature type="transmembrane region" description="Helical" evidence="8">
    <location>
        <begin position="232"/>
        <end position="253"/>
    </location>
</feature>
<keyword evidence="3" id="KW-0813">Transport</keyword>
<protein>
    <recommendedName>
        <fullName evidence="11">Malate permease</fullName>
    </recommendedName>
</protein>
<dbReference type="Proteomes" id="UP000182635">
    <property type="component" value="Unassembled WGS sequence"/>
</dbReference>
<dbReference type="GO" id="GO:0055085">
    <property type="term" value="P:transmembrane transport"/>
    <property type="evidence" value="ECO:0007669"/>
    <property type="project" value="InterPro"/>
</dbReference>
<keyword evidence="6 8" id="KW-1133">Transmembrane helix</keyword>
<evidence type="ECO:0000256" key="5">
    <source>
        <dbReference type="ARBA" id="ARBA00022692"/>
    </source>
</evidence>
<dbReference type="Pfam" id="PF03547">
    <property type="entry name" value="Mem_trans"/>
    <property type="match status" value="1"/>
</dbReference>
<dbReference type="InterPro" id="IPR038770">
    <property type="entry name" value="Na+/solute_symporter_sf"/>
</dbReference>
<evidence type="ECO:0000256" key="8">
    <source>
        <dbReference type="SAM" id="Phobius"/>
    </source>
</evidence>
<proteinExistence type="inferred from homology"/>
<feature type="transmembrane region" description="Helical" evidence="8">
    <location>
        <begin position="198"/>
        <end position="220"/>
    </location>
</feature>
<sequence length="314" mass="34807">MQVFMESLSGVLVILGMILVGYCLTEHGWFKGDADKLIAKLVTQVSLPCYMLSTITGKFKAHELLEMLPDLRFPVLSMMILMAIAFALVRIFNIKKGRQGLFTSMFFNSNTIFVGLPINQALFGDRSIPYVLIYYMANTTIFWTLGTFFIQRDGEKGAKFDLKKTLGKVFSPPLLGFMLGIVLVLLDVRLPTFINRDLAYLGNLTIPLSMLFIGISVSHAGLAQMSLKKDNLLILFGRFVCAPLLMTVLVIHAPMPTLMKHVFILQSAMPVMTNAPVVANLYGADSSYAAVMVTETTLMSLIVVPILMVIMQSL</sequence>
<organism evidence="9 10">
    <name type="scientific">Ligilactobacillus ruminis DSM 20403 = NBRC 102161</name>
    <dbReference type="NCBI Taxonomy" id="1423798"/>
    <lineage>
        <taxon>Bacteria</taxon>
        <taxon>Bacillati</taxon>
        <taxon>Bacillota</taxon>
        <taxon>Bacilli</taxon>
        <taxon>Lactobacillales</taxon>
        <taxon>Lactobacillaceae</taxon>
        <taxon>Ligilactobacillus</taxon>
    </lineage>
</organism>
<evidence type="ECO:0000256" key="6">
    <source>
        <dbReference type="ARBA" id="ARBA00022989"/>
    </source>
</evidence>
<keyword evidence="5 8" id="KW-0812">Transmembrane</keyword>
<evidence type="ECO:0000313" key="10">
    <source>
        <dbReference type="Proteomes" id="UP000182635"/>
    </source>
</evidence>
<feature type="transmembrane region" description="Helical" evidence="8">
    <location>
        <begin position="128"/>
        <end position="149"/>
    </location>
</feature>
<evidence type="ECO:0000256" key="3">
    <source>
        <dbReference type="ARBA" id="ARBA00022448"/>
    </source>
</evidence>
<evidence type="ECO:0000256" key="7">
    <source>
        <dbReference type="ARBA" id="ARBA00023136"/>
    </source>
</evidence>
<reference evidence="10" key="1">
    <citation type="submission" date="2016-10" db="EMBL/GenBank/DDBJ databases">
        <authorList>
            <person name="Varghese N."/>
            <person name="Submissions S."/>
        </authorList>
    </citation>
    <scope>NUCLEOTIDE SEQUENCE [LARGE SCALE GENOMIC DNA]</scope>
    <source>
        <strain evidence="10">DSM 20403</strain>
    </source>
</reference>
<dbReference type="GO" id="GO:0005886">
    <property type="term" value="C:plasma membrane"/>
    <property type="evidence" value="ECO:0007669"/>
    <property type="project" value="UniProtKB-SubCell"/>
</dbReference>
<dbReference type="PANTHER" id="PTHR36838:SF1">
    <property type="entry name" value="SLR1864 PROTEIN"/>
    <property type="match status" value="1"/>
</dbReference>
<dbReference type="GeneID" id="29803266"/>
<dbReference type="Gene3D" id="1.20.1530.20">
    <property type="match status" value="1"/>
</dbReference>
<dbReference type="RefSeq" id="WP_014072949.1">
    <property type="nucleotide sequence ID" value="NZ_AYYL01000029.1"/>
</dbReference>
<feature type="transmembrane region" description="Helical" evidence="8">
    <location>
        <begin position="288"/>
        <end position="310"/>
    </location>
</feature>
<feature type="transmembrane region" description="Helical" evidence="8">
    <location>
        <begin position="101"/>
        <end position="122"/>
    </location>
</feature>
<name>A0A1I2R9F9_9LACO</name>
<gene>
    <name evidence="9" type="ORF">SAMN02910432_01070</name>
</gene>
<comment type="subcellular location">
    <subcellularLocation>
        <location evidence="1">Cell membrane</location>
        <topology evidence="1">Multi-pass membrane protein</topology>
    </subcellularLocation>
</comment>
<dbReference type="AlphaFoldDB" id="A0A1I2R9F9"/>
<dbReference type="PANTHER" id="PTHR36838">
    <property type="entry name" value="AUXIN EFFLUX CARRIER FAMILY PROTEIN"/>
    <property type="match status" value="1"/>
</dbReference>
<feature type="transmembrane region" description="Helical" evidence="8">
    <location>
        <begin position="71"/>
        <end position="89"/>
    </location>
</feature>
<keyword evidence="7 8" id="KW-0472">Membrane</keyword>
<evidence type="ECO:0008006" key="11">
    <source>
        <dbReference type="Google" id="ProtNLM"/>
    </source>
</evidence>
<evidence type="ECO:0000256" key="2">
    <source>
        <dbReference type="ARBA" id="ARBA00010145"/>
    </source>
</evidence>
<evidence type="ECO:0000256" key="4">
    <source>
        <dbReference type="ARBA" id="ARBA00022475"/>
    </source>
</evidence>
<dbReference type="OrthoDB" id="9798064at2"/>
<feature type="transmembrane region" description="Helical" evidence="8">
    <location>
        <begin position="169"/>
        <end position="186"/>
    </location>
</feature>